<proteinExistence type="predicted"/>
<gene>
    <name evidence="1" type="ORF">OG477_26915</name>
</gene>
<reference evidence="1" key="1">
    <citation type="submission" date="2022-10" db="EMBL/GenBank/DDBJ databases">
        <title>The complete genomes of actinobacterial strains from the NBC collection.</title>
        <authorList>
            <person name="Joergensen T.S."/>
            <person name="Alvarez Arevalo M."/>
            <person name="Sterndorff E.B."/>
            <person name="Faurdal D."/>
            <person name="Vuksanovic O."/>
            <person name="Mourched A.-S."/>
            <person name="Charusanti P."/>
            <person name="Shaw S."/>
            <person name="Blin K."/>
            <person name="Weber T."/>
        </authorList>
    </citation>
    <scope>NUCLEOTIDE SEQUENCE</scope>
    <source>
        <strain evidence="1">NBC 00180</strain>
    </source>
</reference>
<protein>
    <submittedName>
        <fullName evidence="1">Uncharacterized protein</fullName>
    </submittedName>
</protein>
<dbReference type="AlphaFoldDB" id="A0AAU1I119"/>
<sequence>MTKDVDFHPAPRPMWVLFSDAEGVTFSLMPGWASVETDDGIRWTTLTRQNLRNFEAESLDTDEHNLIRMWDSAVHGTPRLEDVLDAVRARRRGATADELEAVEDDYRLFFGTPRTPTTDLAGPGVES</sequence>
<dbReference type="EMBL" id="CP108140">
    <property type="protein sequence ID" value="WTP88757.1"/>
    <property type="molecule type" value="Genomic_DNA"/>
</dbReference>
<organism evidence="1">
    <name type="scientific">Streptomyces sp. NBC_00180</name>
    <dbReference type="NCBI Taxonomy" id="2903632"/>
    <lineage>
        <taxon>Bacteria</taxon>
        <taxon>Bacillati</taxon>
        <taxon>Actinomycetota</taxon>
        <taxon>Actinomycetes</taxon>
        <taxon>Kitasatosporales</taxon>
        <taxon>Streptomycetaceae</taxon>
        <taxon>Streptomyces</taxon>
    </lineage>
</organism>
<accession>A0AAU1I119</accession>
<evidence type="ECO:0000313" key="1">
    <source>
        <dbReference type="EMBL" id="WTP88757.1"/>
    </source>
</evidence>
<name>A0AAU1I119_9ACTN</name>